<name>A0ABU7MWM4_9ACTN</name>
<reference evidence="4 5" key="1">
    <citation type="submission" date="2024-01" db="EMBL/GenBank/DDBJ databases">
        <title>Draft genome sequence of Gordonia sp. PKS22-38.</title>
        <authorList>
            <person name="Suphannarot A."/>
            <person name="Mingma R."/>
        </authorList>
    </citation>
    <scope>NUCLEOTIDE SEQUENCE [LARGE SCALE GENOMIC DNA]</scope>
    <source>
        <strain evidence="4 5">PKS22-38</strain>
    </source>
</reference>
<sequence length="270" mass="26932">MTAVPTWLEPVGARDRAATRMTVGDHFGLPDEDDEDEPPRRRLLVAPPAAIALILVGVAACAVAGFSLLRGGGAESATPVAFPATAGPTSAAVDTTAEAPAPAEELVVSVVGLVHRPGLVRLSGAARVADAIARAGGARKGADMLSLNLAQRLNDGDQILVGYAGDGGRMAIRSAVVGAGGAASVPSNGSAGAGAPSGGANSSGTQSAKVDLNTATEAQLDELPGVGPVTARAIIAWREANGRFGSVEQLAEVDGIGPTRLSRLRDLVTV</sequence>
<accession>A0ABU7MWM4</accession>
<keyword evidence="2" id="KW-1133">Transmembrane helix</keyword>
<comment type="caution">
    <text evidence="4">The sequence shown here is derived from an EMBL/GenBank/DDBJ whole genome shotgun (WGS) entry which is preliminary data.</text>
</comment>
<dbReference type="GO" id="GO:0003677">
    <property type="term" value="F:DNA binding"/>
    <property type="evidence" value="ECO:0007669"/>
    <property type="project" value="UniProtKB-KW"/>
</dbReference>
<dbReference type="InterPro" id="IPR019554">
    <property type="entry name" value="Soluble_ligand-bd"/>
</dbReference>
<dbReference type="NCBIfam" id="TIGR00426">
    <property type="entry name" value="competence protein ComEA helix-hairpin-helix repeat region"/>
    <property type="match status" value="1"/>
</dbReference>
<protein>
    <submittedName>
        <fullName evidence="4">ComEA family DNA-binding protein</fullName>
    </submittedName>
</protein>
<dbReference type="Pfam" id="PF12836">
    <property type="entry name" value="HHH_3"/>
    <property type="match status" value="1"/>
</dbReference>
<feature type="domain" description="Helix-hairpin-helix DNA-binding motif class 1" evidence="3">
    <location>
        <begin position="218"/>
        <end position="237"/>
    </location>
</feature>
<dbReference type="Pfam" id="PF10531">
    <property type="entry name" value="SLBB"/>
    <property type="match status" value="1"/>
</dbReference>
<dbReference type="PANTHER" id="PTHR21180:SF32">
    <property type="entry name" value="ENDONUCLEASE_EXONUCLEASE_PHOSPHATASE FAMILY DOMAIN-CONTAINING PROTEIN 1"/>
    <property type="match status" value="1"/>
</dbReference>
<dbReference type="RefSeq" id="WP_330506052.1">
    <property type="nucleotide sequence ID" value="NZ_JAZDUE010000014.1"/>
</dbReference>
<keyword evidence="5" id="KW-1185">Reference proteome</keyword>
<evidence type="ECO:0000313" key="5">
    <source>
        <dbReference type="Proteomes" id="UP001335729"/>
    </source>
</evidence>
<dbReference type="Gene3D" id="1.10.150.320">
    <property type="entry name" value="Photosystem II 12 kDa extrinsic protein"/>
    <property type="match status" value="1"/>
</dbReference>
<feature type="transmembrane region" description="Helical" evidence="2">
    <location>
        <begin position="49"/>
        <end position="69"/>
    </location>
</feature>
<dbReference type="EMBL" id="JAZDUE010000014">
    <property type="protein sequence ID" value="MEE4024697.1"/>
    <property type="molecule type" value="Genomic_DNA"/>
</dbReference>
<dbReference type="PANTHER" id="PTHR21180">
    <property type="entry name" value="ENDONUCLEASE/EXONUCLEASE/PHOSPHATASE FAMILY DOMAIN-CONTAINING PROTEIN 1"/>
    <property type="match status" value="1"/>
</dbReference>
<dbReference type="SMART" id="SM00278">
    <property type="entry name" value="HhH1"/>
    <property type="match status" value="2"/>
</dbReference>
<dbReference type="Proteomes" id="UP001335729">
    <property type="component" value="Unassembled WGS sequence"/>
</dbReference>
<dbReference type="SUPFAM" id="SSF47781">
    <property type="entry name" value="RuvA domain 2-like"/>
    <property type="match status" value="1"/>
</dbReference>
<keyword evidence="4" id="KW-0238">DNA-binding</keyword>
<dbReference type="InterPro" id="IPR003583">
    <property type="entry name" value="Hlx-hairpin-Hlx_DNA-bd_motif"/>
</dbReference>
<evidence type="ECO:0000256" key="2">
    <source>
        <dbReference type="SAM" id="Phobius"/>
    </source>
</evidence>
<evidence type="ECO:0000313" key="4">
    <source>
        <dbReference type="EMBL" id="MEE4024697.1"/>
    </source>
</evidence>
<gene>
    <name evidence="4" type="ORF">V1Y59_16550</name>
</gene>
<dbReference type="InterPro" id="IPR010994">
    <property type="entry name" value="RuvA_2-like"/>
</dbReference>
<proteinExistence type="predicted"/>
<keyword evidence="2" id="KW-0812">Transmembrane</keyword>
<feature type="domain" description="Helix-hairpin-helix DNA-binding motif class 1" evidence="3">
    <location>
        <begin position="248"/>
        <end position="267"/>
    </location>
</feature>
<organism evidence="4 5">
    <name type="scientific">Gordonia prachuapensis</name>
    <dbReference type="NCBI Taxonomy" id="3115651"/>
    <lineage>
        <taxon>Bacteria</taxon>
        <taxon>Bacillati</taxon>
        <taxon>Actinomycetota</taxon>
        <taxon>Actinomycetes</taxon>
        <taxon>Mycobacteriales</taxon>
        <taxon>Gordoniaceae</taxon>
        <taxon>Gordonia</taxon>
    </lineage>
</organism>
<keyword evidence="2" id="KW-0472">Membrane</keyword>
<feature type="region of interest" description="Disordered" evidence="1">
    <location>
        <begin position="185"/>
        <end position="209"/>
    </location>
</feature>
<dbReference type="InterPro" id="IPR051675">
    <property type="entry name" value="Endo/Exo/Phosphatase_dom_1"/>
</dbReference>
<evidence type="ECO:0000259" key="3">
    <source>
        <dbReference type="SMART" id="SM00278"/>
    </source>
</evidence>
<dbReference type="InterPro" id="IPR004509">
    <property type="entry name" value="Competence_ComEA_HhH"/>
</dbReference>
<evidence type="ECO:0000256" key="1">
    <source>
        <dbReference type="SAM" id="MobiDB-lite"/>
    </source>
</evidence>